<feature type="disulfide bond" evidence="11">
    <location>
        <begin position="460"/>
        <end position="475"/>
    </location>
</feature>
<dbReference type="Pfam" id="PF00089">
    <property type="entry name" value="Trypsin"/>
    <property type="match status" value="1"/>
</dbReference>
<dbReference type="FunFam" id="2.40.10.10:FF:000003">
    <property type="entry name" value="Transmembrane serine protease 3"/>
    <property type="match status" value="1"/>
</dbReference>
<feature type="domain" description="Apple" evidence="17">
    <location>
        <begin position="251"/>
        <end position="332"/>
    </location>
</feature>
<evidence type="ECO:0000313" key="19">
    <source>
        <dbReference type="WBParaSite" id="PSU_v2.g5661.t2"/>
    </source>
</evidence>
<keyword evidence="8 11" id="KW-1015">Disulfide bond</keyword>
<dbReference type="Pfam" id="PF00530">
    <property type="entry name" value="SRCR"/>
    <property type="match status" value="1"/>
</dbReference>
<dbReference type="PANTHER" id="PTHR24264:SF54">
    <property type="entry name" value="PEPTIDASE S1 DOMAIN-CONTAINING PROTEIN"/>
    <property type="match status" value="1"/>
</dbReference>
<evidence type="ECO:0000256" key="9">
    <source>
        <dbReference type="ARBA" id="ARBA00023180"/>
    </source>
</evidence>
<dbReference type="InterPro" id="IPR018114">
    <property type="entry name" value="TRYPSIN_HIS"/>
</dbReference>
<dbReference type="Pfam" id="PF00024">
    <property type="entry name" value="PAN_1"/>
    <property type="match status" value="1"/>
</dbReference>
<evidence type="ECO:0000256" key="7">
    <source>
        <dbReference type="ARBA" id="ARBA00022825"/>
    </source>
</evidence>
<evidence type="ECO:0000256" key="1">
    <source>
        <dbReference type="ARBA" id="ARBA00004613"/>
    </source>
</evidence>
<dbReference type="InterPro" id="IPR050127">
    <property type="entry name" value="Serine_Proteases_S1"/>
</dbReference>
<dbReference type="PANTHER" id="PTHR24264">
    <property type="entry name" value="TRYPSIN-RELATED"/>
    <property type="match status" value="1"/>
</dbReference>
<dbReference type="PROSITE" id="PS00021">
    <property type="entry name" value="KRINGLE_1"/>
    <property type="match status" value="1"/>
</dbReference>
<dbReference type="GO" id="GO:0005615">
    <property type="term" value="C:extracellular space"/>
    <property type="evidence" value="ECO:0007669"/>
    <property type="project" value="TreeGrafter"/>
</dbReference>
<dbReference type="SUPFAM" id="SSF57440">
    <property type="entry name" value="Kringle-like"/>
    <property type="match status" value="1"/>
</dbReference>
<dbReference type="SUPFAM" id="SSF57424">
    <property type="entry name" value="LDL receptor-like module"/>
    <property type="match status" value="2"/>
</dbReference>
<dbReference type="Pfam" id="PF00057">
    <property type="entry name" value="Ldl_recept_a"/>
    <property type="match status" value="1"/>
</dbReference>
<evidence type="ECO:0000259" key="16">
    <source>
        <dbReference type="PROSITE" id="PS50287"/>
    </source>
</evidence>
<keyword evidence="7 13" id="KW-0720">Serine protease</keyword>
<comment type="subcellular location">
    <subcellularLocation>
        <location evidence="1">Secreted</location>
    </subcellularLocation>
</comment>
<keyword evidence="5" id="KW-0677">Repeat</keyword>
<dbReference type="Gene3D" id="3.50.4.10">
    <property type="entry name" value="Hepatocyte Growth Factor"/>
    <property type="match status" value="1"/>
</dbReference>
<keyword evidence="3 10" id="KW-0420">Kringle</keyword>
<dbReference type="SUPFAM" id="SSF57414">
    <property type="entry name" value="Hairpin loop containing domain-like"/>
    <property type="match status" value="1"/>
</dbReference>
<accession>A0A914Z5Z0</accession>
<dbReference type="PROSITE" id="PS50068">
    <property type="entry name" value="LDLRA_2"/>
    <property type="match status" value="2"/>
</dbReference>
<dbReference type="SMART" id="SM00020">
    <property type="entry name" value="Tryp_SPc"/>
    <property type="match status" value="1"/>
</dbReference>
<dbReference type="Gene3D" id="3.10.250.10">
    <property type="entry name" value="SRCR-like domain"/>
    <property type="match status" value="1"/>
</dbReference>
<sequence length="833" mass="92792">MMLNTSSLVEVQDENGDYLPLCADSLTSTLAEIICRRQQSSLVQNFQQVPLVTITSLNVESPDADTKLLTSGIRQSNIWQWKSGVIYNGTVDNSSGRCLGLFVDQLIPVDCNNNSFIPICELNLAKTCVTSDGYYEGTLSKSKEGLQCLKWNKPGYGLSINLFPEQKFWNHNYCRNPQGNREMPWCLVGANAFQECSVPICPVSNKVNDVKNFAGCGEDEKQCGSVDQCVLKEYFCDYENDCQNGFDEIGCPNFLKEFQIIGSYKLADDINEIWTHIPNVQGCAHRCIETFDYRCESFSYDERKRICLLSNATTNPAVIFQNIDSRYYRRSFANFSLSYKLEELTQTVIVEKNLISSGVCADSLDNSMINILCEQFGFEQPLKTTGFITPLFAKESHLWTIECLRSSSCIFPPQKISDNNLSQNSLDDGCHSVLRCSQCQKHSNFACRTSDVCITIALVCNDVNDCSDGSDEVGCTNPKWRLVGANQSDSGRAQVFLQNSWSDICLDDLNETQTNIFCNMLGKGSRSRILPTFTQLSTTTFRLVCDKQNCWPKGINECKLGILNLKCLKIDEQGCGSPATPPPSDISNLRRFRRIVGGTTTLPGSYPWVASLKFKNGYVQHCGATIISDRHLITAAHCFEEDKELADFVIEIGDWDTEVDEGTEQEFNISRLHFYPLYEDIFQHDIAIVEINGLIEFSPYAQPICLPPTGYLYQPGQKCVVTGWGSNGTFGLPSIPKLQSISLPILNRESCLQMSSLYAAMSQTAFCAGYLSGGIDACQGDSGGSFACPFYDHYYLAGIISWGDGCAEKGQPGIYTMISPYLAWIQNITSIKP</sequence>
<feature type="domain" description="Kringle" evidence="14">
    <location>
        <begin position="135"/>
        <end position="201"/>
    </location>
</feature>
<evidence type="ECO:0000256" key="3">
    <source>
        <dbReference type="ARBA" id="ARBA00022572"/>
    </source>
</evidence>
<dbReference type="InterPro" id="IPR001254">
    <property type="entry name" value="Trypsin_dom"/>
</dbReference>
<proteinExistence type="predicted"/>
<dbReference type="SMART" id="SM00192">
    <property type="entry name" value="LDLa"/>
    <property type="match status" value="2"/>
</dbReference>
<protein>
    <submittedName>
        <fullName evidence="19">Neurotrypsin</fullName>
    </submittedName>
</protein>
<dbReference type="GO" id="GO:0004252">
    <property type="term" value="F:serine-type endopeptidase activity"/>
    <property type="evidence" value="ECO:0007669"/>
    <property type="project" value="InterPro"/>
</dbReference>
<dbReference type="InterPro" id="IPR013806">
    <property type="entry name" value="Kringle-like"/>
</dbReference>
<evidence type="ECO:0000259" key="14">
    <source>
        <dbReference type="PROSITE" id="PS50070"/>
    </source>
</evidence>
<evidence type="ECO:0000256" key="2">
    <source>
        <dbReference type="ARBA" id="ARBA00022525"/>
    </source>
</evidence>
<dbReference type="PROSITE" id="PS00135">
    <property type="entry name" value="TRYPSIN_SER"/>
    <property type="match status" value="1"/>
</dbReference>
<dbReference type="InterPro" id="IPR036772">
    <property type="entry name" value="SRCR-like_dom_sf"/>
</dbReference>
<dbReference type="AlphaFoldDB" id="A0A914Z5Z0"/>
<dbReference type="PROSITE" id="PS50287">
    <property type="entry name" value="SRCR_2"/>
    <property type="match status" value="1"/>
</dbReference>
<dbReference type="PROSITE" id="PS50070">
    <property type="entry name" value="KRINGLE_2"/>
    <property type="match status" value="1"/>
</dbReference>
<dbReference type="PRINTS" id="PR00261">
    <property type="entry name" value="LDLRECEPTOR"/>
</dbReference>
<organism evidence="18 19">
    <name type="scientific">Panagrolaimus superbus</name>
    <dbReference type="NCBI Taxonomy" id="310955"/>
    <lineage>
        <taxon>Eukaryota</taxon>
        <taxon>Metazoa</taxon>
        <taxon>Ecdysozoa</taxon>
        <taxon>Nematoda</taxon>
        <taxon>Chromadorea</taxon>
        <taxon>Rhabditida</taxon>
        <taxon>Tylenchina</taxon>
        <taxon>Panagrolaimomorpha</taxon>
        <taxon>Panagrolaimoidea</taxon>
        <taxon>Panagrolaimidae</taxon>
        <taxon>Panagrolaimus</taxon>
    </lineage>
</organism>
<dbReference type="PROSITE" id="PS50948">
    <property type="entry name" value="PAN"/>
    <property type="match status" value="1"/>
</dbReference>
<dbReference type="InterPro" id="IPR001190">
    <property type="entry name" value="SRCR"/>
</dbReference>
<evidence type="ECO:0000256" key="4">
    <source>
        <dbReference type="ARBA" id="ARBA00022670"/>
    </source>
</evidence>
<evidence type="ECO:0000259" key="15">
    <source>
        <dbReference type="PROSITE" id="PS50240"/>
    </source>
</evidence>
<comment type="caution">
    <text evidence="12">Lacks conserved residue(s) required for the propagation of feature annotation.</text>
</comment>
<dbReference type="GO" id="GO:0006508">
    <property type="term" value="P:proteolysis"/>
    <property type="evidence" value="ECO:0007669"/>
    <property type="project" value="UniProtKB-KW"/>
</dbReference>
<dbReference type="SUPFAM" id="SSF50494">
    <property type="entry name" value="Trypsin-like serine proteases"/>
    <property type="match status" value="1"/>
</dbReference>
<dbReference type="WBParaSite" id="PSU_v2.g5661.t2">
    <property type="protein sequence ID" value="PSU_v2.g5661.t2"/>
    <property type="gene ID" value="PSU_v2.g5661"/>
</dbReference>
<dbReference type="Proteomes" id="UP000887577">
    <property type="component" value="Unplaced"/>
</dbReference>
<evidence type="ECO:0000256" key="10">
    <source>
        <dbReference type="PROSITE-ProRule" id="PRU00121"/>
    </source>
</evidence>
<dbReference type="PROSITE" id="PS01209">
    <property type="entry name" value="LDLRA_1"/>
    <property type="match status" value="1"/>
</dbReference>
<dbReference type="InterPro" id="IPR038178">
    <property type="entry name" value="Kringle_sf"/>
</dbReference>
<dbReference type="InterPro" id="IPR036055">
    <property type="entry name" value="LDL_receptor-like_sf"/>
</dbReference>
<dbReference type="PROSITE" id="PS50240">
    <property type="entry name" value="TRYPSIN_DOM"/>
    <property type="match status" value="1"/>
</dbReference>
<keyword evidence="4 13" id="KW-0645">Protease</keyword>
<dbReference type="InterPro" id="IPR043504">
    <property type="entry name" value="Peptidase_S1_PA_chymotrypsin"/>
</dbReference>
<dbReference type="SMART" id="SM00130">
    <property type="entry name" value="KR"/>
    <property type="match status" value="1"/>
</dbReference>
<keyword evidence="6 13" id="KW-0378">Hydrolase</keyword>
<evidence type="ECO:0000313" key="18">
    <source>
        <dbReference type="Proteomes" id="UP000887577"/>
    </source>
</evidence>
<keyword evidence="2" id="KW-0964">Secreted</keyword>
<feature type="domain" description="SRCR" evidence="16">
    <location>
        <begin position="480"/>
        <end position="558"/>
    </location>
</feature>
<dbReference type="SMART" id="SM00473">
    <property type="entry name" value="PAN_AP"/>
    <property type="match status" value="1"/>
</dbReference>
<dbReference type="Pfam" id="PF00051">
    <property type="entry name" value="Kringle"/>
    <property type="match status" value="1"/>
</dbReference>
<dbReference type="InterPro" id="IPR023415">
    <property type="entry name" value="LDLR_class-A_CS"/>
</dbReference>
<reference evidence="19" key="1">
    <citation type="submission" date="2022-11" db="UniProtKB">
        <authorList>
            <consortium name="WormBaseParasite"/>
        </authorList>
    </citation>
    <scope>IDENTIFICATION</scope>
</reference>
<dbReference type="InterPro" id="IPR009003">
    <property type="entry name" value="Peptidase_S1_PA"/>
</dbReference>
<dbReference type="InterPro" id="IPR000001">
    <property type="entry name" value="Kringle"/>
</dbReference>
<dbReference type="SUPFAM" id="SSF56487">
    <property type="entry name" value="SRCR-like"/>
    <property type="match status" value="1"/>
</dbReference>
<evidence type="ECO:0000256" key="13">
    <source>
        <dbReference type="RuleBase" id="RU363034"/>
    </source>
</evidence>
<dbReference type="InterPro" id="IPR018056">
    <property type="entry name" value="Kringle_CS"/>
</dbReference>
<evidence type="ECO:0000256" key="8">
    <source>
        <dbReference type="ARBA" id="ARBA00023157"/>
    </source>
</evidence>
<dbReference type="GO" id="GO:0016020">
    <property type="term" value="C:membrane"/>
    <property type="evidence" value="ECO:0007669"/>
    <property type="project" value="InterPro"/>
</dbReference>
<evidence type="ECO:0000256" key="5">
    <source>
        <dbReference type="ARBA" id="ARBA00022737"/>
    </source>
</evidence>
<evidence type="ECO:0000256" key="12">
    <source>
        <dbReference type="PROSITE-ProRule" id="PRU00196"/>
    </source>
</evidence>
<feature type="domain" description="Peptidase S1" evidence="15">
    <location>
        <begin position="595"/>
        <end position="830"/>
    </location>
</feature>
<dbReference type="CDD" id="cd00190">
    <property type="entry name" value="Tryp_SPc"/>
    <property type="match status" value="1"/>
</dbReference>
<dbReference type="Gene3D" id="2.40.10.10">
    <property type="entry name" value="Trypsin-like serine proteases"/>
    <property type="match status" value="1"/>
</dbReference>
<evidence type="ECO:0000256" key="6">
    <source>
        <dbReference type="ARBA" id="ARBA00022801"/>
    </source>
</evidence>
<dbReference type="InterPro" id="IPR002172">
    <property type="entry name" value="LDrepeatLR_classA_rpt"/>
</dbReference>
<evidence type="ECO:0000259" key="17">
    <source>
        <dbReference type="PROSITE" id="PS50948"/>
    </source>
</evidence>
<dbReference type="CDD" id="cd00112">
    <property type="entry name" value="LDLa"/>
    <property type="match status" value="2"/>
</dbReference>
<keyword evidence="18" id="KW-1185">Reference proteome</keyword>
<dbReference type="Gene3D" id="2.40.20.10">
    <property type="entry name" value="Plasminogen Kringle 4"/>
    <property type="match status" value="1"/>
</dbReference>
<dbReference type="SMART" id="SM00202">
    <property type="entry name" value="SR"/>
    <property type="match status" value="1"/>
</dbReference>
<name>A0A914Z5Z0_9BILA</name>
<dbReference type="InterPro" id="IPR003609">
    <property type="entry name" value="Pan_app"/>
</dbReference>
<keyword evidence="9" id="KW-0325">Glycoprotein</keyword>
<dbReference type="InterPro" id="IPR033116">
    <property type="entry name" value="TRYPSIN_SER"/>
</dbReference>
<dbReference type="PROSITE" id="PS00134">
    <property type="entry name" value="TRYPSIN_HIS"/>
    <property type="match status" value="1"/>
</dbReference>
<evidence type="ECO:0000256" key="11">
    <source>
        <dbReference type="PROSITE-ProRule" id="PRU00124"/>
    </source>
</evidence>
<feature type="disulfide bond" evidence="11">
    <location>
        <begin position="236"/>
        <end position="251"/>
    </location>
</feature>
<dbReference type="Gene3D" id="4.10.400.10">
    <property type="entry name" value="Low-density Lipoprotein Receptor"/>
    <property type="match status" value="2"/>
</dbReference>